<dbReference type="Pfam" id="PF13411">
    <property type="entry name" value="MerR_1"/>
    <property type="match status" value="1"/>
</dbReference>
<protein>
    <submittedName>
        <fullName evidence="3">MerR family transcriptional regulator</fullName>
    </submittedName>
</protein>
<feature type="domain" description="HTH merR-type" evidence="2">
    <location>
        <begin position="34"/>
        <end position="101"/>
    </location>
</feature>
<gene>
    <name evidence="3" type="ORF">QN215_09665</name>
</gene>
<proteinExistence type="predicted"/>
<dbReference type="CDD" id="cd01109">
    <property type="entry name" value="HTH_YyaN"/>
    <property type="match status" value="1"/>
</dbReference>
<dbReference type="PANTHER" id="PTHR30204:SF98">
    <property type="entry name" value="HTH-TYPE TRANSCRIPTIONAL REGULATOR ADHR"/>
    <property type="match status" value="1"/>
</dbReference>
<dbReference type="SMART" id="SM00422">
    <property type="entry name" value="HTH_MERR"/>
    <property type="match status" value="1"/>
</dbReference>
<dbReference type="PROSITE" id="PS50937">
    <property type="entry name" value="HTH_MERR_2"/>
    <property type="match status" value="1"/>
</dbReference>
<evidence type="ECO:0000259" key="2">
    <source>
        <dbReference type="PROSITE" id="PS50937"/>
    </source>
</evidence>
<dbReference type="GO" id="GO:0003700">
    <property type="term" value="F:DNA-binding transcription factor activity"/>
    <property type="evidence" value="ECO:0007669"/>
    <property type="project" value="InterPro"/>
</dbReference>
<dbReference type="AlphaFoldDB" id="A0AB39U6Y9"/>
<dbReference type="KEGG" id="baqk:QN215_09665"/>
<dbReference type="SUPFAM" id="SSF46955">
    <property type="entry name" value="Putative DNA-binding domain"/>
    <property type="match status" value="1"/>
</dbReference>
<name>A0AB39U6Y9_9BIFI</name>
<dbReference type="InterPro" id="IPR000551">
    <property type="entry name" value="MerR-type_HTH_dom"/>
</dbReference>
<dbReference type="PRINTS" id="PR00040">
    <property type="entry name" value="HTHMERR"/>
</dbReference>
<evidence type="ECO:0000313" key="3">
    <source>
        <dbReference type="EMBL" id="XDS44505.1"/>
    </source>
</evidence>
<dbReference type="RefSeq" id="WP_369344081.1">
    <property type="nucleotide sequence ID" value="NZ_CP129674.1"/>
</dbReference>
<dbReference type="Gene3D" id="1.10.1660.10">
    <property type="match status" value="1"/>
</dbReference>
<accession>A0AB39U6Y9</accession>
<dbReference type="GO" id="GO:0003677">
    <property type="term" value="F:DNA binding"/>
    <property type="evidence" value="ECO:0007669"/>
    <property type="project" value="UniProtKB-KW"/>
</dbReference>
<dbReference type="InterPro" id="IPR009061">
    <property type="entry name" value="DNA-bd_dom_put_sf"/>
</dbReference>
<dbReference type="EMBL" id="CP129674">
    <property type="protein sequence ID" value="XDS44505.1"/>
    <property type="molecule type" value="Genomic_DNA"/>
</dbReference>
<sequence>MKQSKHSSIPSQSELAAKAKLLDVPATQVIPDKSISEVQTLTNLSIDTLRYYEKIGLIDSIARDASGHRLYSDLDVERIRFVRRLRATGMPVSRITQYVQLRAQGPDTADSRLHMLLDHREKLLRMQQELADSLNLLDSKILYYRHLVGHKDTDRGTTKQ</sequence>
<evidence type="ECO:0000256" key="1">
    <source>
        <dbReference type="ARBA" id="ARBA00023125"/>
    </source>
</evidence>
<dbReference type="PANTHER" id="PTHR30204">
    <property type="entry name" value="REDOX-CYCLING DRUG-SENSING TRANSCRIPTIONAL ACTIVATOR SOXR"/>
    <property type="match status" value="1"/>
</dbReference>
<organism evidence="3">
    <name type="scientific">Bifidobacterium aquikefiricola</name>
    <dbReference type="NCBI Taxonomy" id="3059038"/>
    <lineage>
        <taxon>Bacteria</taxon>
        <taxon>Bacillati</taxon>
        <taxon>Actinomycetota</taxon>
        <taxon>Actinomycetes</taxon>
        <taxon>Bifidobacteriales</taxon>
        <taxon>Bifidobacteriaceae</taxon>
        <taxon>Bifidobacterium</taxon>
    </lineage>
</organism>
<reference evidence="3" key="1">
    <citation type="submission" date="2023-07" db="EMBL/GenBank/DDBJ databases">
        <title>Bifidobacterium aquikefiriaerophilum sp. nov. and Bifidobacterium eccum sp. nov., isolated from water kefir.</title>
        <authorList>
            <person name="Breselge S."/>
            <person name="Bellassi P."/>
            <person name="Barcenilla C."/>
            <person name="Alvarez-Ordonez A."/>
            <person name="Morelli L."/>
            <person name="Cotter P.D."/>
        </authorList>
    </citation>
    <scope>NUCLEOTIDE SEQUENCE</scope>
    <source>
        <strain evidence="3">WK041_4_12</strain>
    </source>
</reference>
<keyword evidence="1" id="KW-0238">DNA-binding</keyword>
<dbReference type="InterPro" id="IPR047057">
    <property type="entry name" value="MerR_fam"/>
</dbReference>